<dbReference type="AlphaFoldDB" id="A0A7C5YTN5"/>
<comment type="caution">
    <text evidence="1">The sequence shown here is derived from an EMBL/GenBank/DDBJ whole genome shotgun (WGS) entry which is preliminary data.</text>
</comment>
<accession>A0A7C5YTN5</accession>
<evidence type="ECO:0008006" key="2">
    <source>
        <dbReference type="Google" id="ProtNLM"/>
    </source>
</evidence>
<gene>
    <name evidence="1" type="ORF">ENL47_08555</name>
</gene>
<organism evidence="1">
    <name type="scientific">Ignisphaera aggregans</name>
    <dbReference type="NCBI Taxonomy" id="334771"/>
    <lineage>
        <taxon>Archaea</taxon>
        <taxon>Thermoproteota</taxon>
        <taxon>Thermoprotei</taxon>
        <taxon>Desulfurococcales</taxon>
        <taxon>Desulfurococcaceae</taxon>
        <taxon>Ignisphaera</taxon>
    </lineage>
</organism>
<reference evidence="1" key="1">
    <citation type="journal article" date="2020" name="mSystems">
        <title>Genome- and Community-Level Interaction Insights into Carbon Utilization and Element Cycling Functions of Hydrothermarchaeota in Hydrothermal Sediment.</title>
        <authorList>
            <person name="Zhou Z."/>
            <person name="Liu Y."/>
            <person name="Xu W."/>
            <person name="Pan J."/>
            <person name="Luo Z.H."/>
            <person name="Li M."/>
        </authorList>
    </citation>
    <scope>NUCLEOTIDE SEQUENCE [LARGE SCALE GENOMIC DNA]</scope>
    <source>
        <strain evidence="1">SpSt-1</strain>
    </source>
</reference>
<evidence type="ECO:0000313" key="1">
    <source>
        <dbReference type="EMBL" id="HHR96830.1"/>
    </source>
</evidence>
<name>A0A7C5YTN5_9CREN</name>
<dbReference type="EMBL" id="DRUB01000170">
    <property type="protein sequence ID" value="HHR96830.1"/>
    <property type="molecule type" value="Genomic_DNA"/>
</dbReference>
<proteinExistence type="predicted"/>
<sequence length="194" mass="21679">MDILNSYRALIKGIDENIKKINGIVLVDENGLKYINEMHIEIDGMILNIDVVGVEKSAIMSLIFSRTLSSEIKNIIIGIDYGEKIGLAVLVNSDIVFINSYRDRAIVLKIIKMFINSIDSARKIVRIGLPTKSHKGYNDFVNKLTNLLGDNVVIEFISENGSSRRKIGINGKKIDEDSLAAINIALQRVYNDEI</sequence>
<protein>
    <recommendedName>
        <fullName evidence="2">YqgF/RNase H-like domain-containing protein</fullName>
    </recommendedName>
</protein>